<dbReference type="AlphaFoldDB" id="A0A162QHC9"/>
<dbReference type="EMBL" id="LRGB01000337">
    <property type="protein sequence ID" value="KZS19693.1"/>
    <property type="molecule type" value="Genomic_DNA"/>
</dbReference>
<evidence type="ECO:0000256" key="1">
    <source>
        <dbReference type="SAM" id="Phobius"/>
    </source>
</evidence>
<dbReference type="PANTHER" id="PTHR47331:SF1">
    <property type="entry name" value="GAG-LIKE PROTEIN"/>
    <property type="match status" value="1"/>
</dbReference>
<keyword evidence="1" id="KW-1133">Transmembrane helix</keyword>
<evidence type="ECO:0000313" key="3">
    <source>
        <dbReference type="Proteomes" id="UP000076858"/>
    </source>
</evidence>
<proteinExistence type="predicted"/>
<dbReference type="Proteomes" id="UP000076858">
    <property type="component" value="Unassembled WGS sequence"/>
</dbReference>
<evidence type="ECO:0000313" key="2">
    <source>
        <dbReference type="EMBL" id="KZS19693.1"/>
    </source>
</evidence>
<sequence length="435" mass="49504">MDALLLCQVEKFWETESFIIATPDRPLESDEGKLSREKLEATIQFDGTKCEVGLPWISDDIALPDKYSSALRRLFSIENKFAHNSYFSERCKDVIDDYVAKGFPLSLKESELKGTFWRNWYLSHHVVVNPRKPEKVRVVFDASAKYQGVALNEVLLKEFPEASEQVYKIFYVDNLLESFYNEDEASRAVKDSTALLKKRGFHLNQSLSSFRRVLPRIPEDDCNQPRLNLDIKDLPSERTLGVLYDSESDSFIFDVAKFCFGEICHRNCIHEPTGQESNLVKRDRKSDCPTGHSRRSGFEPTRHLSLRAGHSKMAAYTIDVKTDFEASTKRRILSAVSTLYDPLGFLSPVSGPSFRTFNIPQALTSSSDIEDIQRFLPRYSHSLSQLSSVLLISCLNTRAVHLEVAASLDLSSFFITFASFNFSTFFVLLSMAAEK</sequence>
<organism evidence="2 3">
    <name type="scientific">Daphnia magna</name>
    <dbReference type="NCBI Taxonomy" id="35525"/>
    <lineage>
        <taxon>Eukaryota</taxon>
        <taxon>Metazoa</taxon>
        <taxon>Ecdysozoa</taxon>
        <taxon>Arthropoda</taxon>
        <taxon>Crustacea</taxon>
        <taxon>Branchiopoda</taxon>
        <taxon>Diplostraca</taxon>
        <taxon>Cladocera</taxon>
        <taxon>Anomopoda</taxon>
        <taxon>Daphniidae</taxon>
        <taxon>Daphnia</taxon>
    </lineage>
</organism>
<name>A0A162QHC9_9CRUS</name>
<dbReference type="STRING" id="35525.A0A162QHC9"/>
<accession>A0A162QHC9</accession>
<dbReference type="PANTHER" id="PTHR47331">
    <property type="entry name" value="PHD-TYPE DOMAIN-CONTAINING PROTEIN"/>
    <property type="match status" value="1"/>
</dbReference>
<feature type="transmembrane region" description="Helical" evidence="1">
    <location>
        <begin position="413"/>
        <end position="433"/>
    </location>
</feature>
<dbReference type="OrthoDB" id="6434680at2759"/>
<gene>
    <name evidence="2" type="ORF">APZ42_013856</name>
</gene>
<keyword evidence="3" id="KW-1185">Reference proteome</keyword>
<protein>
    <submittedName>
        <fullName evidence="2">Uncharacterized protein</fullName>
    </submittedName>
</protein>
<comment type="caution">
    <text evidence="2">The sequence shown here is derived from an EMBL/GenBank/DDBJ whole genome shotgun (WGS) entry which is preliminary data.</text>
</comment>
<reference evidence="2 3" key="1">
    <citation type="submission" date="2016-03" db="EMBL/GenBank/DDBJ databases">
        <title>EvidentialGene: Evidence-directed Construction of Genes on Genomes.</title>
        <authorList>
            <person name="Gilbert D.G."/>
            <person name="Choi J.-H."/>
            <person name="Mockaitis K."/>
            <person name="Colbourne J."/>
            <person name="Pfrender M."/>
        </authorList>
    </citation>
    <scope>NUCLEOTIDE SEQUENCE [LARGE SCALE GENOMIC DNA]</scope>
    <source>
        <strain evidence="2 3">Xinb3</strain>
        <tissue evidence="2">Complete organism</tissue>
    </source>
</reference>
<keyword evidence="1" id="KW-0812">Transmembrane</keyword>
<keyword evidence="1" id="KW-0472">Membrane</keyword>